<dbReference type="Proteomes" id="UP000008206">
    <property type="component" value="Plasmid Cy782201"/>
</dbReference>
<evidence type="ECO:0000313" key="1">
    <source>
        <dbReference type="EMBL" id="ADN17483.1"/>
    </source>
</evidence>
<dbReference type="Pfam" id="PF09700">
    <property type="entry name" value="Cas_Cmr3"/>
    <property type="match status" value="1"/>
</dbReference>
<keyword evidence="2" id="KW-1185">Reference proteome</keyword>
<accession>E0UKK3</accession>
<keyword evidence="1" id="KW-0614">Plasmid</keyword>
<evidence type="ECO:0000313" key="2">
    <source>
        <dbReference type="Proteomes" id="UP000008206"/>
    </source>
</evidence>
<proteinExistence type="predicted"/>
<dbReference type="EMBL" id="CP002199">
    <property type="protein sequence ID" value="ADN17483.1"/>
    <property type="molecule type" value="Genomic_DNA"/>
</dbReference>
<geneLocation type="plasmid" evidence="1 2">
    <name>Cy782201</name>
</geneLocation>
<gene>
    <name evidence="1" type="ordered locus">Cyan7822_5617</name>
</gene>
<sequence>MKNMFSYLIMIEPLGFLYGSSGRFLSPENLVGRSGTNFPPSAATFSGLFAAEYGNDAIQNLLVAGPFWGNTEKVGSEQNFYVPTPLTYLVSDGKIGPKLTWDSKKEGWFYDGKAPNDKFDQGTWIAITDWQNPTNVINPYNDNKKAWKFCPHLHPKLEKDQRIVIQQSDEDEQREGSLFLENAVQLNPDNCLVYLANRELESGWYRFGGEGHIVEVKCFELNEKIKELFQQKIETKFAIITPAVWGSNRLSYREPIYLQKGDKEKYKKSDPDSANQTVWELETLYTSRPIPFRYRLGDHEHQQKDGPKCLSRGRYAVPAGTVYVLKKALNKTWYEWDEEWFPKEGPSFKRWGCGLALPI</sequence>
<dbReference type="HOGENOM" id="CLU_801302_0_0_3"/>
<organism evidence="1 2">
    <name type="scientific">Gloeothece verrucosa (strain PCC 7822)</name>
    <name type="common">Cyanothece sp. (strain PCC 7822)</name>
    <dbReference type="NCBI Taxonomy" id="497965"/>
    <lineage>
        <taxon>Bacteria</taxon>
        <taxon>Bacillati</taxon>
        <taxon>Cyanobacteriota</taxon>
        <taxon>Cyanophyceae</taxon>
        <taxon>Oscillatoriophycideae</taxon>
        <taxon>Chroococcales</taxon>
        <taxon>Aphanothecaceae</taxon>
        <taxon>Gloeothece</taxon>
        <taxon>Gloeothece verrucosa</taxon>
    </lineage>
</organism>
<reference evidence="2" key="1">
    <citation type="journal article" date="2011" name="MBio">
        <title>Novel metabolic attributes of the genus Cyanothece, comprising a group of unicellular nitrogen-fixing Cyanobacteria.</title>
        <authorList>
            <person name="Bandyopadhyay A."/>
            <person name="Elvitigala T."/>
            <person name="Welsh E."/>
            <person name="Stockel J."/>
            <person name="Liberton M."/>
            <person name="Min H."/>
            <person name="Sherman L.A."/>
            <person name="Pakrasi H.B."/>
        </authorList>
    </citation>
    <scope>NUCLEOTIDE SEQUENCE [LARGE SCALE GENOMIC DNA]</scope>
    <source>
        <strain evidence="2">PCC 7822</strain>
        <plasmid evidence="2">Cy782201</plasmid>
    </source>
</reference>
<dbReference type="InterPro" id="IPR019117">
    <property type="entry name" value="CRISPR-assoc_protein_Cmr3"/>
</dbReference>
<dbReference type="KEGG" id="cyj:Cyan7822_5617"/>
<name>E0UKK3_GLOV7</name>
<dbReference type="AlphaFoldDB" id="E0UKK3"/>
<protein>
    <submittedName>
        <fullName evidence="1">CRISPR-associated protein, Cmr3</fullName>
    </submittedName>
</protein>